<dbReference type="Pfam" id="PF14574">
    <property type="entry name" value="RACo_C_ter"/>
    <property type="match status" value="1"/>
</dbReference>
<keyword evidence="3" id="KW-1185">Reference proteome</keyword>
<dbReference type="PROSITE" id="PS51085">
    <property type="entry name" value="2FE2S_FER_2"/>
    <property type="match status" value="1"/>
</dbReference>
<evidence type="ECO:0000313" key="2">
    <source>
        <dbReference type="EMBL" id="QSX09013.1"/>
    </source>
</evidence>
<dbReference type="InterPro" id="IPR041414">
    <property type="entry name" value="Raco-like_middle"/>
</dbReference>
<protein>
    <submittedName>
        <fullName evidence="2">DUF4445 domain-containing protein</fullName>
    </submittedName>
</protein>
<reference evidence="2" key="1">
    <citation type="submission" date="2021-03" db="EMBL/GenBank/DDBJ databases">
        <title>Alkalibacter marinus sp. nov., isolated from tidal flat sediment.</title>
        <authorList>
            <person name="Namirimu T."/>
            <person name="Yang J.-A."/>
            <person name="Yang S.-H."/>
            <person name="Kim Y.-J."/>
            <person name="Kwon K.K."/>
        </authorList>
    </citation>
    <scope>NUCLEOTIDE SEQUENCE</scope>
    <source>
        <strain evidence="2">ES005</strain>
    </source>
</reference>
<dbReference type="KEGG" id="alka:J0B03_02800"/>
<accession>A0A974XFS5</accession>
<dbReference type="Pfam" id="PF17651">
    <property type="entry name" value="Raco_middle"/>
    <property type="match status" value="1"/>
</dbReference>
<dbReference type="PANTHER" id="PTHR42895:SF2">
    <property type="entry name" value="IRON-SULFUR CLUSTER PROTEIN"/>
    <property type="match status" value="1"/>
</dbReference>
<feature type="domain" description="2Fe-2S ferredoxin-type" evidence="1">
    <location>
        <begin position="5"/>
        <end position="80"/>
    </location>
</feature>
<organism evidence="2 3">
    <name type="scientific">Alkalibacter rhizosphaerae</name>
    <dbReference type="NCBI Taxonomy" id="2815577"/>
    <lineage>
        <taxon>Bacteria</taxon>
        <taxon>Bacillati</taxon>
        <taxon>Bacillota</taxon>
        <taxon>Clostridia</taxon>
        <taxon>Eubacteriales</taxon>
        <taxon>Eubacteriaceae</taxon>
        <taxon>Alkalibacter</taxon>
    </lineage>
</organism>
<dbReference type="InterPro" id="IPR012675">
    <property type="entry name" value="Beta-grasp_dom_sf"/>
</dbReference>
<evidence type="ECO:0000313" key="3">
    <source>
        <dbReference type="Proteomes" id="UP000663499"/>
    </source>
</evidence>
<dbReference type="RefSeq" id="WP_207300354.1">
    <property type="nucleotide sequence ID" value="NZ_CP071444.1"/>
</dbReference>
<dbReference type="Gene3D" id="3.30.420.480">
    <property type="entry name" value="Domain of unknown function (DUF4445)"/>
    <property type="match status" value="1"/>
</dbReference>
<name>A0A974XFS5_9FIRM</name>
<dbReference type="InterPro" id="IPR042259">
    <property type="entry name" value="Raco-like_middle_sf"/>
</dbReference>
<dbReference type="Proteomes" id="UP000663499">
    <property type="component" value="Chromosome"/>
</dbReference>
<dbReference type="AlphaFoldDB" id="A0A974XFS5"/>
<dbReference type="InterPro" id="IPR001041">
    <property type="entry name" value="2Fe-2S_ferredoxin-type"/>
</dbReference>
<gene>
    <name evidence="2" type="ORF">J0B03_02800</name>
</gene>
<dbReference type="InterPro" id="IPR027980">
    <property type="entry name" value="RACo_C"/>
</dbReference>
<dbReference type="InterPro" id="IPR036010">
    <property type="entry name" value="2Fe-2S_ferredoxin-like_sf"/>
</dbReference>
<dbReference type="EMBL" id="CP071444">
    <property type="protein sequence ID" value="QSX09013.1"/>
    <property type="molecule type" value="Genomic_DNA"/>
</dbReference>
<dbReference type="SUPFAM" id="SSF54292">
    <property type="entry name" value="2Fe-2S ferredoxin-like"/>
    <property type="match status" value="1"/>
</dbReference>
<dbReference type="Pfam" id="PF13510">
    <property type="entry name" value="Fer2_4"/>
    <property type="match status" value="1"/>
</dbReference>
<dbReference type="Gene3D" id="3.10.20.30">
    <property type="match status" value="1"/>
</dbReference>
<sequence length="596" mass="65283">MAKMLKVEFPYLNKSIEVPEGTKLSQACADAGYPLNLVCGGRGVCKKCGVDIEEDGEVKRVLSCQVVVYDGIKVLLREEEQKVQILTSSTMDQTAHNPSIHSLHFTREQLFTELGDNDWSTLRNLTDKKIQKPELEILQKISKTYHHESGLRLIMNHCEILDVMPGDDERTVYGIAFDLGTTSAVGYLYDMEDGRIVGVSSTMNKQTELGGDVISRINHVVTEPDKYGPRLQKLAVDTLNEIITDICDSHKIDIVDIYMAVVVGNSTMQHLLLGLYPEYLGKKPFSSTIHSVYETSAKHIGLKMCPTGKFAILPLLGGFVGADTTAVLLSIPNDNKVRLMLDLGTNGEIAVGKDTNYNVSSTACGPALEGAGLSHGMRGTNGAIERVAIVDGKLEYKVIGNTKPEGVCGSGVIDLVAEMYKNEVINELGTFNDPEDMVSPDLKKRIRKEGHENVFVVAFAEETSIGTDIFFSQNDVRQVQMAKAAIYTGCVMVVEDYGIKGEDLTEIVIAGAFGNYIDVHHAQSIGMIPKYEGVPVRSLGNAAGTGSQLYLISKEKQQECRVLGREAIFVELANKPGFMEQYTGNMNFGDSWEGED</sequence>
<dbReference type="PANTHER" id="PTHR42895">
    <property type="entry name" value="IRON-SULFUR CLUSTER-BINDING PROTEIN-RELATED"/>
    <property type="match status" value="1"/>
</dbReference>
<evidence type="ECO:0000259" key="1">
    <source>
        <dbReference type="PROSITE" id="PS51085"/>
    </source>
</evidence>
<proteinExistence type="predicted"/>
<dbReference type="GO" id="GO:0051536">
    <property type="term" value="F:iron-sulfur cluster binding"/>
    <property type="evidence" value="ECO:0007669"/>
    <property type="project" value="InterPro"/>
</dbReference>
<dbReference type="InterPro" id="IPR052911">
    <property type="entry name" value="Corrinoid_activation_enz"/>
</dbReference>